<proteinExistence type="predicted"/>
<sequence length="250" mass="28083">MDWVIPVKQAEPTDELRYALRSIAVNAPHDRIWLVGYRPAWVRGVEHIPTRQKGTKYANTTLAVRAACEHPDVSDPFVLANDDFFILRPLRRVPVLHRGPVRDVEAYYATRANGKYVRGMRETRELMEALGIEDPLSYELHVPLPIRKSGMLRALDVGAHLPVLHKRSLYGNLEQIGGDQIRDVKVIHGGGGFPTRGTFLSTMQVSWHGRAGALVRASFPRPGPYETAPPSVRGIPARPQPQFRRRPAGR</sequence>
<protein>
    <submittedName>
        <fullName evidence="2">Uncharacterized protein</fullName>
    </submittedName>
</protein>
<gene>
    <name evidence="2" type="ORF">SAMN05443665_101723</name>
</gene>
<feature type="region of interest" description="Disordered" evidence="1">
    <location>
        <begin position="221"/>
        <end position="250"/>
    </location>
</feature>
<evidence type="ECO:0000256" key="1">
    <source>
        <dbReference type="SAM" id="MobiDB-lite"/>
    </source>
</evidence>
<dbReference type="Proteomes" id="UP000198318">
    <property type="component" value="Unassembled WGS sequence"/>
</dbReference>
<dbReference type="EMBL" id="FZOR01000017">
    <property type="protein sequence ID" value="SNT13777.1"/>
    <property type="molecule type" value="Genomic_DNA"/>
</dbReference>
<dbReference type="AlphaFoldDB" id="A0A239K5Y3"/>
<name>A0A239K5Y3_9ACTN</name>
<reference evidence="2 3" key="1">
    <citation type="submission" date="2017-06" db="EMBL/GenBank/DDBJ databases">
        <authorList>
            <person name="Kim H.J."/>
            <person name="Triplett B.A."/>
        </authorList>
    </citation>
    <scope>NUCLEOTIDE SEQUENCE [LARGE SCALE GENOMIC DNA]</scope>
    <source>
        <strain evidence="2 3">DSM 44715</strain>
    </source>
</reference>
<evidence type="ECO:0000313" key="3">
    <source>
        <dbReference type="Proteomes" id="UP000198318"/>
    </source>
</evidence>
<keyword evidence="3" id="KW-1185">Reference proteome</keyword>
<accession>A0A239K5Y3</accession>
<organism evidence="2 3">
    <name type="scientific">Actinomadura meyerae</name>
    <dbReference type="NCBI Taxonomy" id="240840"/>
    <lineage>
        <taxon>Bacteria</taxon>
        <taxon>Bacillati</taxon>
        <taxon>Actinomycetota</taxon>
        <taxon>Actinomycetes</taxon>
        <taxon>Streptosporangiales</taxon>
        <taxon>Thermomonosporaceae</taxon>
        <taxon>Actinomadura</taxon>
    </lineage>
</organism>
<evidence type="ECO:0000313" key="2">
    <source>
        <dbReference type="EMBL" id="SNT13777.1"/>
    </source>
</evidence>
<dbReference type="RefSeq" id="WP_179271587.1">
    <property type="nucleotide sequence ID" value="NZ_FZOR01000017.1"/>
</dbReference>